<proteinExistence type="predicted"/>
<dbReference type="InterPro" id="IPR036259">
    <property type="entry name" value="MFS_trans_sf"/>
</dbReference>
<organism evidence="3">
    <name type="scientific">marine metagenome</name>
    <dbReference type="NCBI Taxonomy" id="408172"/>
    <lineage>
        <taxon>unclassified sequences</taxon>
        <taxon>metagenomes</taxon>
        <taxon>ecological metagenomes</taxon>
    </lineage>
</organism>
<evidence type="ECO:0000256" key="1">
    <source>
        <dbReference type="SAM" id="Phobius"/>
    </source>
</evidence>
<name>A0A381REW1_9ZZZZ</name>
<evidence type="ECO:0000313" key="3">
    <source>
        <dbReference type="EMBL" id="SUZ90322.1"/>
    </source>
</evidence>
<gene>
    <name evidence="3" type="ORF">METZ01_LOCUS43176</name>
</gene>
<feature type="transmembrane region" description="Helical" evidence="1">
    <location>
        <begin position="398"/>
        <end position="417"/>
    </location>
</feature>
<dbReference type="PANTHER" id="PTHR11360:SF284">
    <property type="entry name" value="EG:103B4.3 PROTEIN-RELATED"/>
    <property type="match status" value="1"/>
</dbReference>
<dbReference type="SUPFAM" id="SSF103473">
    <property type="entry name" value="MFS general substrate transporter"/>
    <property type="match status" value="1"/>
</dbReference>
<dbReference type="Gene3D" id="1.20.1250.20">
    <property type="entry name" value="MFS general substrate transporter like domains"/>
    <property type="match status" value="2"/>
</dbReference>
<feature type="transmembrane region" description="Helical" evidence="1">
    <location>
        <begin position="366"/>
        <end position="386"/>
    </location>
</feature>
<accession>A0A381REW1</accession>
<sequence>MTTEESRHSKSRTGKIFYGWWVSLAGAANMIVSSGPTFQAASTLFRAIEDEFGWSRAVVTGVASFGRFGGALLGPVEGWMTDKFGTGKMVLLGFTLGGFGLIFYSQLQGPIQYYVAYFIISMGFSIGGFVPSMAAVNAWMPHRRATAMSIVIGGSSLGGLLVPAIVWGISNHGWRETTLVIGLVSLACGPPLAYISGKRAPTYEEIDTEIVNSSASIDQEKPSSIAQHDFTAKEALRTRGFWGLAITHMLTNLSVGTISAHVYFQLTDKNSVNLSDAAAATVIPIMAVTSFTFQMLGGFTGDRVNKRFLLPPLLITQAASLVILAQATNYVGALVFAVLWGLGFGGRTPMLHALRGEFFGRKHFGVILGMSAFPMAVGMMITPVIVGWVFDRTGTYEISLYALAVACLGGTITILLTTKPDKPKDR</sequence>
<keyword evidence="1" id="KW-0472">Membrane</keyword>
<dbReference type="PANTHER" id="PTHR11360">
    <property type="entry name" value="MONOCARBOXYLATE TRANSPORTER"/>
    <property type="match status" value="1"/>
</dbReference>
<dbReference type="InterPro" id="IPR020846">
    <property type="entry name" value="MFS_dom"/>
</dbReference>
<dbReference type="InterPro" id="IPR050327">
    <property type="entry name" value="Proton-linked_MCT"/>
</dbReference>
<keyword evidence="1" id="KW-1133">Transmembrane helix</keyword>
<dbReference type="PROSITE" id="PS50850">
    <property type="entry name" value="MFS"/>
    <property type="match status" value="1"/>
</dbReference>
<dbReference type="EMBL" id="UINC01001884">
    <property type="protein sequence ID" value="SUZ90322.1"/>
    <property type="molecule type" value="Genomic_DNA"/>
</dbReference>
<protein>
    <recommendedName>
        <fullName evidence="2">Major facilitator superfamily (MFS) profile domain-containing protein</fullName>
    </recommendedName>
</protein>
<dbReference type="AlphaFoldDB" id="A0A381REW1"/>
<dbReference type="GO" id="GO:0022857">
    <property type="term" value="F:transmembrane transporter activity"/>
    <property type="evidence" value="ECO:0007669"/>
    <property type="project" value="InterPro"/>
</dbReference>
<keyword evidence="1" id="KW-0812">Transmembrane</keyword>
<feature type="transmembrane region" description="Helical" evidence="1">
    <location>
        <begin position="89"/>
        <end position="107"/>
    </location>
</feature>
<feature type="transmembrane region" description="Helical" evidence="1">
    <location>
        <begin position="176"/>
        <end position="195"/>
    </location>
</feature>
<feature type="transmembrane region" description="Helical" evidence="1">
    <location>
        <begin position="241"/>
        <end position="265"/>
    </location>
</feature>
<reference evidence="3" key="1">
    <citation type="submission" date="2018-05" db="EMBL/GenBank/DDBJ databases">
        <authorList>
            <person name="Lanie J.A."/>
            <person name="Ng W.-L."/>
            <person name="Kazmierczak K.M."/>
            <person name="Andrzejewski T.M."/>
            <person name="Davidsen T.M."/>
            <person name="Wayne K.J."/>
            <person name="Tettelin H."/>
            <person name="Glass J.I."/>
            <person name="Rusch D."/>
            <person name="Podicherti R."/>
            <person name="Tsui H.-C.T."/>
            <person name="Winkler M.E."/>
        </authorList>
    </citation>
    <scope>NUCLEOTIDE SEQUENCE</scope>
</reference>
<dbReference type="Pfam" id="PF07690">
    <property type="entry name" value="MFS_1"/>
    <property type="match status" value="2"/>
</dbReference>
<feature type="transmembrane region" description="Helical" evidence="1">
    <location>
        <begin position="148"/>
        <end position="170"/>
    </location>
</feature>
<feature type="transmembrane region" description="Helical" evidence="1">
    <location>
        <begin position="113"/>
        <end position="136"/>
    </location>
</feature>
<dbReference type="CDD" id="cd17355">
    <property type="entry name" value="MFS_YcxA_like"/>
    <property type="match status" value="1"/>
</dbReference>
<feature type="transmembrane region" description="Helical" evidence="1">
    <location>
        <begin position="277"/>
        <end position="296"/>
    </location>
</feature>
<feature type="domain" description="Major facilitator superfamily (MFS) profile" evidence="2">
    <location>
        <begin position="1"/>
        <end position="422"/>
    </location>
</feature>
<evidence type="ECO:0000259" key="2">
    <source>
        <dbReference type="PROSITE" id="PS50850"/>
    </source>
</evidence>
<dbReference type="InterPro" id="IPR011701">
    <property type="entry name" value="MFS"/>
</dbReference>